<name>A0A7W5H1Q5_9PORP</name>
<dbReference type="AlphaFoldDB" id="A0A7W5H1Q5"/>
<dbReference type="EMBL" id="JACHYB010000001">
    <property type="protein sequence ID" value="MBB3186621.1"/>
    <property type="molecule type" value="Genomic_DNA"/>
</dbReference>
<dbReference type="PROSITE" id="PS51935">
    <property type="entry name" value="NLPC_P60"/>
    <property type="match status" value="1"/>
</dbReference>
<dbReference type="InterPro" id="IPR000064">
    <property type="entry name" value="NLP_P60_dom"/>
</dbReference>
<organism evidence="7 8">
    <name type="scientific">Microbacter margulisiae</name>
    <dbReference type="NCBI Taxonomy" id="1350067"/>
    <lineage>
        <taxon>Bacteria</taxon>
        <taxon>Pseudomonadati</taxon>
        <taxon>Bacteroidota</taxon>
        <taxon>Bacteroidia</taxon>
        <taxon>Bacteroidales</taxon>
        <taxon>Porphyromonadaceae</taxon>
        <taxon>Microbacter</taxon>
    </lineage>
</organism>
<keyword evidence="5" id="KW-0788">Thiol protease</keyword>
<evidence type="ECO:0000313" key="7">
    <source>
        <dbReference type="EMBL" id="MBB3186621.1"/>
    </source>
</evidence>
<sequence>MNKLIKLRDLLLWCLVLAFFGCGTSRHLEKKQDKKAVYEALGLNKGRKDNFALYKEAAGWLHVPHVDGGTSRKGTDCSFLVYTIYKTVYGKILERNSEEMLRYNCKRIRKKKLKEGDLVFFDTTGKPESYVNHVGIYLKENKFLHASTSKGVVVSNLSDNYYLKTWVCGGRVK</sequence>
<dbReference type="InterPro" id="IPR052062">
    <property type="entry name" value="Murein_DD/LD_carboxypeptidase"/>
</dbReference>
<dbReference type="Gene3D" id="3.90.1720.10">
    <property type="entry name" value="endopeptidase domain like (from Nostoc punctiforme)"/>
    <property type="match status" value="1"/>
</dbReference>
<dbReference type="PANTHER" id="PTHR47360">
    <property type="entry name" value="MUREIN DD-ENDOPEPTIDASE MEPS/MUREIN LD-CARBOXYPEPTIDASE"/>
    <property type="match status" value="1"/>
</dbReference>
<dbReference type="Proteomes" id="UP000544222">
    <property type="component" value="Unassembled WGS sequence"/>
</dbReference>
<dbReference type="RefSeq" id="WP_183412491.1">
    <property type="nucleotide sequence ID" value="NZ_JACHYB010000001.1"/>
</dbReference>
<dbReference type="PANTHER" id="PTHR47360:SF1">
    <property type="entry name" value="ENDOPEPTIDASE NLPC-RELATED"/>
    <property type="match status" value="1"/>
</dbReference>
<evidence type="ECO:0000256" key="2">
    <source>
        <dbReference type="ARBA" id="ARBA00022670"/>
    </source>
</evidence>
<keyword evidence="3" id="KW-0732">Signal</keyword>
<dbReference type="PROSITE" id="PS51257">
    <property type="entry name" value="PROKAR_LIPOPROTEIN"/>
    <property type="match status" value="1"/>
</dbReference>
<reference evidence="7 8" key="1">
    <citation type="submission" date="2020-08" db="EMBL/GenBank/DDBJ databases">
        <title>Genomic Encyclopedia of Type Strains, Phase IV (KMG-IV): sequencing the most valuable type-strain genomes for metagenomic binning, comparative biology and taxonomic classification.</title>
        <authorList>
            <person name="Goeker M."/>
        </authorList>
    </citation>
    <scope>NUCLEOTIDE SEQUENCE [LARGE SCALE GENOMIC DNA]</scope>
    <source>
        <strain evidence="7 8">DSM 27471</strain>
    </source>
</reference>
<dbReference type="SUPFAM" id="SSF54001">
    <property type="entry name" value="Cysteine proteinases"/>
    <property type="match status" value="1"/>
</dbReference>
<evidence type="ECO:0000256" key="1">
    <source>
        <dbReference type="ARBA" id="ARBA00007074"/>
    </source>
</evidence>
<gene>
    <name evidence="7" type="ORF">FHX64_000784</name>
</gene>
<dbReference type="GO" id="GO:0008234">
    <property type="term" value="F:cysteine-type peptidase activity"/>
    <property type="evidence" value="ECO:0007669"/>
    <property type="project" value="UniProtKB-KW"/>
</dbReference>
<keyword evidence="8" id="KW-1185">Reference proteome</keyword>
<feature type="domain" description="NlpC/P60" evidence="6">
    <location>
        <begin position="47"/>
        <end position="173"/>
    </location>
</feature>
<evidence type="ECO:0000313" key="8">
    <source>
        <dbReference type="Proteomes" id="UP000544222"/>
    </source>
</evidence>
<dbReference type="Pfam" id="PF00877">
    <property type="entry name" value="NLPC_P60"/>
    <property type="match status" value="1"/>
</dbReference>
<accession>A0A7W5H1Q5</accession>
<keyword evidence="2" id="KW-0645">Protease</keyword>
<comment type="caution">
    <text evidence="7">The sequence shown here is derived from an EMBL/GenBank/DDBJ whole genome shotgun (WGS) entry which is preliminary data.</text>
</comment>
<evidence type="ECO:0000256" key="4">
    <source>
        <dbReference type="ARBA" id="ARBA00022801"/>
    </source>
</evidence>
<dbReference type="GO" id="GO:0006508">
    <property type="term" value="P:proteolysis"/>
    <property type="evidence" value="ECO:0007669"/>
    <property type="project" value="UniProtKB-KW"/>
</dbReference>
<proteinExistence type="inferred from homology"/>
<evidence type="ECO:0000259" key="6">
    <source>
        <dbReference type="PROSITE" id="PS51935"/>
    </source>
</evidence>
<comment type="similarity">
    <text evidence="1">Belongs to the peptidase C40 family.</text>
</comment>
<evidence type="ECO:0000256" key="5">
    <source>
        <dbReference type="ARBA" id="ARBA00022807"/>
    </source>
</evidence>
<keyword evidence="4" id="KW-0378">Hydrolase</keyword>
<evidence type="ECO:0000256" key="3">
    <source>
        <dbReference type="ARBA" id="ARBA00022729"/>
    </source>
</evidence>
<protein>
    <recommendedName>
        <fullName evidence="6">NlpC/P60 domain-containing protein</fullName>
    </recommendedName>
</protein>
<dbReference type="InterPro" id="IPR038765">
    <property type="entry name" value="Papain-like_cys_pep_sf"/>
</dbReference>